<comment type="caution">
    <text evidence="10">The sequence shown here is derived from an EMBL/GenBank/DDBJ whole genome shotgun (WGS) entry which is preliminary data.</text>
</comment>
<dbReference type="AlphaFoldDB" id="A0A367XWI1"/>
<evidence type="ECO:0000256" key="1">
    <source>
        <dbReference type="ARBA" id="ARBA00006926"/>
    </source>
</evidence>
<evidence type="ECO:0000256" key="5">
    <source>
        <dbReference type="ARBA" id="ARBA00023284"/>
    </source>
</evidence>
<dbReference type="PROSITE" id="PS51355">
    <property type="entry name" value="GLUTATHIONE_PEROXID_3"/>
    <property type="match status" value="1"/>
</dbReference>
<dbReference type="Pfam" id="PF00255">
    <property type="entry name" value="GSHPx"/>
    <property type="match status" value="1"/>
</dbReference>
<evidence type="ECO:0000256" key="8">
    <source>
        <dbReference type="RuleBase" id="RU000499"/>
    </source>
</evidence>
<comment type="catalytic activity">
    <reaction evidence="6">
        <text>a hydroperoxide + [thioredoxin]-dithiol = an alcohol + [thioredoxin]-disulfide + H2O</text>
        <dbReference type="Rhea" id="RHEA:62620"/>
        <dbReference type="Rhea" id="RHEA-COMP:10698"/>
        <dbReference type="Rhea" id="RHEA-COMP:10700"/>
        <dbReference type="ChEBI" id="CHEBI:15377"/>
        <dbReference type="ChEBI" id="CHEBI:29950"/>
        <dbReference type="ChEBI" id="CHEBI:30879"/>
        <dbReference type="ChEBI" id="CHEBI:35924"/>
        <dbReference type="ChEBI" id="CHEBI:50058"/>
        <dbReference type="EC" id="1.11.1.24"/>
    </reaction>
</comment>
<dbReference type="FunFam" id="3.40.30.10:FF:000010">
    <property type="entry name" value="Glutathione peroxidase"/>
    <property type="match status" value="1"/>
</dbReference>
<comment type="similarity">
    <text evidence="1 8">Belongs to the glutathione peroxidase family.</text>
</comment>
<dbReference type="OrthoDB" id="446890at2759"/>
<proteinExistence type="inferred from homology"/>
<dbReference type="PROSITE" id="PS00763">
    <property type="entry name" value="GLUTATHIONE_PEROXID_2"/>
    <property type="match status" value="1"/>
</dbReference>
<name>A0A367XWI1_9ASCO</name>
<dbReference type="Proteomes" id="UP000253472">
    <property type="component" value="Unassembled WGS sequence"/>
</dbReference>
<evidence type="ECO:0000256" key="6">
    <source>
        <dbReference type="ARBA" id="ARBA00049091"/>
    </source>
</evidence>
<protein>
    <recommendedName>
        <fullName evidence="8">Glutathione peroxidase</fullName>
    </recommendedName>
</protein>
<dbReference type="PANTHER" id="PTHR11592:SF78">
    <property type="entry name" value="GLUTATHIONE PEROXIDASE"/>
    <property type="match status" value="1"/>
</dbReference>
<feature type="active site" evidence="7">
    <location>
        <position position="40"/>
    </location>
</feature>
<dbReference type="STRING" id="5486.A0A367XWI1"/>
<evidence type="ECO:0000259" key="9">
    <source>
        <dbReference type="PROSITE" id="PS51352"/>
    </source>
</evidence>
<evidence type="ECO:0000313" key="11">
    <source>
        <dbReference type="Proteomes" id="UP000253472"/>
    </source>
</evidence>
<dbReference type="SUPFAM" id="SSF52833">
    <property type="entry name" value="Thioredoxin-like"/>
    <property type="match status" value="1"/>
</dbReference>
<dbReference type="Gene3D" id="3.40.30.10">
    <property type="entry name" value="Glutaredoxin"/>
    <property type="match status" value="1"/>
</dbReference>
<evidence type="ECO:0000256" key="3">
    <source>
        <dbReference type="ARBA" id="ARBA00022862"/>
    </source>
</evidence>
<organism evidence="10 11">
    <name type="scientific">Candida viswanathii</name>
    <dbReference type="NCBI Taxonomy" id="5486"/>
    <lineage>
        <taxon>Eukaryota</taxon>
        <taxon>Fungi</taxon>
        <taxon>Dikarya</taxon>
        <taxon>Ascomycota</taxon>
        <taxon>Saccharomycotina</taxon>
        <taxon>Pichiomycetes</taxon>
        <taxon>Debaryomycetaceae</taxon>
        <taxon>Candida/Lodderomyces clade</taxon>
        <taxon>Candida</taxon>
    </lineage>
</organism>
<feature type="domain" description="Thioredoxin" evidence="9">
    <location>
        <begin position="2"/>
        <end position="168"/>
    </location>
</feature>
<keyword evidence="5" id="KW-0676">Redox-active center</keyword>
<gene>
    <name evidence="10" type="primary">HYR1_1</name>
    <name evidence="10" type="ORF">Cantr_06941</name>
</gene>
<dbReference type="PIRSF" id="PIRSF000303">
    <property type="entry name" value="Glutathion_perox"/>
    <property type="match status" value="1"/>
</dbReference>
<dbReference type="PRINTS" id="PR01011">
    <property type="entry name" value="GLUTPROXDASE"/>
</dbReference>
<dbReference type="PANTHER" id="PTHR11592">
    <property type="entry name" value="GLUTATHIONE PEROXIDASE"/>
    <property type="match status" value="1"/>
</dbReference>
<keyword evidence="2 8" id="KW-0575">Peroxidase</keyword>
<dbReference type="PROSITE" id="PS51352">
    <property type="entry name" value="THIOREDOXIN_2"/>
    <property type="match status" value="1"/>
</dbReference>
<evidence type="ECO:0000256" key="2">
    <source>
        <dbReference type="ARBA" id="ARBA00022559"/>
    </source>
</evidence>
<dbReference type="InterPro" id="IPR036249">
    <property type="entry name" value="Thioredoxin-like_sf"/>
</dbReference>
<dbReference type="CDD" id="cd00340">
    <property type="entry name" value="GSH_Peroxidase"/>
    <property type="match status" value="1"/>
</dbReference>
<dbReference type="InterPro" id="IPR013766">
    <property type="entry name" value="Thioredoxin_domain"/>
</dbReference>
<dbReference type="EMBL" id="QLNQ01000028">
    <property type="protein sequence ID" value="RCK57600.1"/>
    <property type="molecule type" value="Genomic_DNA"/>
</dbReference>
<dbReference type="InterPro" id="IPR029760">
    <property type="entry name" value="GPX_CS"/>
</dbReference>
<sequence>MKQSTTEFYDLRPRDLKGRPFYFDQLKGKIVVIVNTASRCGFNEQFQGLEALHKKFAGQPVEIIGFPCNQFKQQEPEDDTQIAIYYKVYFGITFPILAKINTNGPQADPVYRYLKKQKRGVLGLARIKWNFEKFLIDAQGNVVARFSTFTTPEAIGVKIEEMLRSMQTTGPPAATTSGQ</sequence>
<keyword evidence="3" id="KW-0049">Antioxidant</keyword>
<evidence type="ECO:0000256" key="4">
    <source>
        <dbReference type="ARBA" id="ARBA00023002"/>
    </source>
</evidence>
<dbReference type="GO" id="GO:0034599">
    <property type="term" value="P:cellular response to oxidative stress"/>
    <property type="evidence" value="ECO:0007669"/>
    <property type="project" value="TreeGrafter"/>
</dbReference>
<keyword evidence="4 8" id="KW-0560">Oxidoreductase</keyword>
<dbReference type="GO" id="GO:0140824">
    <property type="term" value="F:thioredoxin-dependent peroxiredoxin activity"/>
    <property type="evidence" value="ECO:0007669"/>
    <property type="project" value="UniProtKB-EC"/>
</dbReference>
<accession>A0A367XWI1</accession>
<evidence type="ECO:0000256" key="7">
    <source>
        <dbReference type="PIRSR" id="PIRSR000303-1"/>
    </source>
</evidence>
<keyword evidence="11" id="KW-1185">Reference proteome</keyword>
<reference evidence="10 11" key="1">
    <citation type="submission" date="2018-06" db="EMBL/GenBank/DDBJ databases">
        <title>Whole genome sequencing of Candida tropicalis (genome annotated by CSBL at Korea University).</title>
        <authorList>
            <person name="Ahn J."/>
        </authorList>
    </citation>
    <scope>NUCLEOTIDE SEQUENCE [LARGE SCALE GENOMIC DNA]</scope>
    <source>
        <strain evidence="10 11">ATCC 20962</strain>
    </source>
</reference>
<dbReference type="InterPro" id="IPR000889">
    <property type="entry name" value="Glutathione_peroxidase"/>
</dbReference>
<evidence type="ECO:0000313" key="10">
    <source>
        <dbReference type="EMBL" id="RCK57600.1"/>
    </source>
</evidence>